<dbReference type="Proteomes" id="UP000196475">
    <property type="component" value="Unassembled WGS sequence"/>
</dbReference>
<dbReference type="PRINTS" id="PR00111">
    <property type="entry name" value="ABHYDROLASE"/>
</dbReference>
<evidence type="ECO:0000313" key="3">
    <source>
        <dbReference type="Proteomes" id="UP000196475"/>
    </source>
</evidence>
<dbReference type="Gene3D" id="3.40.50.1820">
    <property type="entry name" value="alpha/beta hydrolase"/>
    <property type="match status" value="1"/>
</dbReference>
<sequence>MPTIQANGIEMYYEIHGQGTPLVMIMGLSANLDWWEPEMIERLSKRYRLLLFDNRGAGRTEKPAVEYSIPMFAQDTAALMSQVGIEKAHILGVSMGGMIAQEFALHYPERVDKLVLVCTNCGGAQSVPASPEVLGWLANRNVSPDELKQRQLKLLFPDSFVAEQPDKVERFWERVSRAPIPLEAFQRQLGAIQRFGTYDRLDRITSPTLVMTGSEDILVPPRNSEILAERIPGARLEIFPGGGHGFTGQFPEKFCQVVEQFLG</sequence>
<feature type="domain" description="AB hydrolase-1" evidence="1">
    <location>
        <begin position="21"/>
        <end position="244"/>
    </location>
</feature>
<gene>
    <name evidence="2" type="ORF">BAA01_00890</name>
</gene>
<dbReference type="InterPro" id="IPR050471">
    <property type="entry name" value="AB_hydrolase"/>
</dbReference>
<accession>A0A1Y3PAR4</accession>
<dbReference type="InterPro" id="IPR029058">
    <property type="entry name" value="AB_hydrolase_fold"/>
</dbReference>
<evidence type="ECO:0000259" key="1">
    <source>
        <dbReference type="Pfam" id="PF00561"/>
    </source>
</evidence>
<name>A0A1Y3PAR4_9BACI</name>
<dbReference type="PANTHER" id="PTHR43433:SF5">
    <property type="entry name" value="AB HYDROLASE-1 DOMAIN-CONTAINING PROTEIN"/>
    <property type="match status" value="1"/>
</dbReference>
<dbReference type="Pfam" id="PF00561">
    <property type="entry name" value="Abhydrolase_1"/>
    <property type="match status" value="1"/>
</dbReference>
<comment type="caution">
    <text evidence="2">The sequence shown here is derived from an EMBL/GenBank/DDBJ whole genome shotgun (WGS) entry which is preliminary data.</text>
</comment>
<dbReference type="AlphaFoldDB" id="A0A1Y3PAR4"/>
<dbReference type="PANTHER" id="PTHR43433">
    <property type="entry name" value="HYDROLASE, ALPHA/BETA FOLD FAMILY PROTEIN"/>
    <property type="match status" value="1"/>
</dbReference>
<evidence type="ECO:0000313" key="2">
    <source>
        <dbReference type="EMBL" id="OUM84410.1"/>
    </source>
</evidence>
<organism evidence="2 3">
    <name type="scientific">Bacillus thermozeamaize</name>
    <dbReference type="NCBI Taxonomy" id="230954"/>
    <lineage>
        <taxon>Bacteria</taxon>
        <taxon>Bacillati</taxon>
        <taxon>Bacillota</taxon>
        <taxon>Bacilli</taxon>
        <taxon>Bacillales</taxon>
        <taxon>Bacillaceae</taxon>
        <taxon>Bacillus</taxon>
    </lineage>
</organism>
<protein>
    <recommendedName>
        <fullName evidence="1">AB hydrolase-1 domain-containing protein</fullName>
    </recommendedName>
</protein>
<proteinExistence type="predicted"/>
<dbReference type="InterPro" id="IPR000073">
    <property type="entry name" value="AB_hydrolase_1"/>
</dbReference>
<dbReference type="SUPFAM" id="SSF53474">
    <property type="entry name" value="alpha/beta-Hydrolases"/>
    <property type="match status" value="1"/>
</dbReference>
<reference evidence="3" key="1">
    <citation type="submission" date="2016-06" db="EMBL/GenBank/DDBJ databases">
        <authorList>
            <person name="Nascimento L."/>
            <person name="Pereira R.V."/>
            <person name="Martins L.F."/>
            <person name="Quaggio R.B."/>
            <person name="Silva A.M."/>
            <person name="Setubal J.C."/>
        </authorList>
    </citation>
    <scope>NUCLEOTIDE SEQUENCE [LARGE SCALE GENOMIC DNA]</scope>
</reference>
<dbReference type="EMBL" id="LZRT01000130">
    <property type="protein sequence ID" value="OUM84410.1"/>
    <property type="molecule type" value="Genomic_DNA"/>
</dbReference>